<gene>
    <name evidence="1" type="ORF">ACE1CC_08635</name>
</gene>
<proteinExistence type="predicted"/>
<evidence type="ECO:0000313" key="1">
    <source>
        <dbReference type="EMBL" id="MFB2876949.1"/>
    </source>
</evidence>
<name>A0ABV4X2D3_9CYAN</name>
<keyword evidence="2" id="KW-1185">Reference proteome</keyword>
<accession>A0ABV4X2D3</accession>
<dbReference type="Proteomes" id="UP001576774">
    <property type="component" value="Unassembled WGS sequence"/>
</dbReference>
<dbReference type="Pfam" id="PF16277">
    <property type="entry name" value="DUF4926"/>
    <property type="match status" value="1"/>
</dbReference>
<dbReference type="InterPro" id="IPR032568">
    <property type="entry name" value="DUF4926"/>
</dbReference>
<dbReference type="EMBL" id="JBHFNQ010000065">
    <property type="protein sequence ID" value="MFB2876949.1"/>
    <property type="molecule type" value="Genomic_DNA"/>
</dbReference>
<evidence type="ECO:0000313" key="2">
    <source>
        <dbReference type="Proteomes" id="UP001576774"/>
    </source>
</evidence>
<reference evidence="1 2" key="1">
    <citation type="submission" date="2024-09" db="EMBL/GenBank/DDBJ databases">
        <title>Floridaenema gen nov. (Aerosakkonemataceae, Aerosakkonematales ord. nov., Cyanobacteria) from benthic tropical and subtropical fresh waters, with the description of four new species.</title>
        <authorList>
            <person name="Moretto J.A."/>
            <person name="Berthold D.E."/>
            <person name="Lefler F.W."/>
            <person name="Huang I.-S."/>
            <person name="Laughinghouse H. IV."/>
        </authorList>
    </citation>
    <scope>NUCLEOTIDE SEQUENCE [LARGE SCALE GENOMIC DNA]</scope>
    <source>
        <strain evidence="1 2">BLCC-F46</strain>
    </source>
</reference>
<dbReference type="RefSeq" id="WP_413270064.1">
    <property type="nucleotide sequence ID" value="NZ_JBHFNQ010000065.1"/>
</dbReference>
<sequence>MIKPNLFDVVEMLVDLPEIGLQVGDRGAIVEEYSDRAYEIEFTNPQGETLALHTLSPEQFIVVWIVKC</sequence>
<comment type="caution">
    <text evidence="1">The sequence shown here is derived from an EMBL/GenBank/DDBJ whole genome shotgun (WGS) entry which is preliminary data.</text>
</comment>
<organism evidence="1 2">
    <name type="scientific">Floridaenema aerugineum BLCC-F46</name>
    <dbReference type="NCBI Taxonomy" id="3153654"/>
    <lineage>
        <taxon>Bacteria</taxon>
        <taxon>Bacillati</taxon>
        <taxon>Cyanobacteriota</taxon>
        <taxon>Cyanophyceae</taxon>
        <taxon>Oscillatoriophycideae</taxon>
        <taxon>Aerosakkonematales</taxon>
        <taxon>Aerosakkonemataceae</taxon>
        <taxon>Floridanema</taxon>
        <taxon>Floridanema aerugineum</taxon>
    </lineage>
</organism>
<protein>
    <submittedName>
        <fullName evidence="1">DUF4926 domain-containing protein</fullName>
    </submittedName>
</protein>